<dbReference type="Pfam" id="PF00041">
    <property type="entry name" value="fn3"/>
    <property type="match status" value="1"/>
</dbReference>
<dbReference type="FunFam" id="2.60.40.10:FF:000028">
    <property type="entry name" value="Neuronal cell adhesion molecule"/>
    <property type="match status" value="1"/>
</dbReference>
<dbReference type="PANTHER" id="PTHR44170:SF6">
    <property type="entry name" value="CONTACTIN"/>
    <property type="match status" value="1"/>
</dbReference>
<dbReference type="GO" id="GO:0098609">
    <property type="term" value="P:cell-cell adhesion"/>
    <property type="evidence" value="ECO:0007669"/>
    <property type="project" value="TreeGrafter"/>
</dbReference>
<dbReference type="Proteomes" id="UP000245119">
    <property type="component" value="Linkage Group LG2"/>
</dbReference>
<reference evidence="6 7" key="1">
    <citation type="submission" date="2018-04" db="EMBL/GenBank/DDBJ databases">
        <title>The genome of golden apple snail Pomacea canaliculata provides insight into stress tolerance and invasive adaptation.</title>
        <authorList>
            <person name="Liu C."/>
            <person name="Liu B."/>
            <person name="Ren Y."/>
            <person name="Zhang Y."/>
            <person name="Wang H."/>
            <person name="Li S."/>
            <person name="Jiang F."/>
            <person name="Yin L."/>
            <person name="Zhang G."/>
            <person name="Qian W."/>
            <person name="Fan W."/>
        </authorList>
    </citation>
    <scope>NUCLEOTIDE SEQUENCE [LARGE SCALE GENOMIC DNA]</scope>
    <source>
        <strain evidence="6">SZHN2017</strain>
        <tissue evidence="6">Muscle</tissue>
    </source>
</reference>
<dbReference type="InterPro" id="IPR003598">
    <property type="entry name" value="Ig_sub2"/>
</dbReference>
<evidence type="ECO:0008006" key="8">
    <source>
        <dbReference type="Google" id="ProtNLM"/>
    </source>
</evidence>
<feature type="domain" description="Ig-like" evidence="4">
    <location>
        <begin position="309"/>
        <end position="376"/>
    </location>
</feature>
<dbReference type="InterPro" id="IPR007110">
    <property type="entry name" value="Ig-like_dom"/>
</dbReference>
<evidence type="ECO:0000256" key="2">
    <source>
        <dbReference type="ARBA" id="ARBA00023157"/>
    </source>
</evidence>
<dbReference type="PANTHER" id="PTHR44170">
    <property type="entry name" value="PROTEIN SIDEKICK"/>
    <property type="match status" value="1"/>
</dbReference>
<feature type="domain" description="Ig-like" evidence="4">
    <location>
        <begin position="693"/>
        <end position="781"/>
    </location>
</feature>
<keyword evidence="2" id="KW-1015">Disulfide bond</keyword>
<comment type="caution">
    <text evidence="6">The sequence shown here is derived from an EMBL/GenBank/DDBJ whole genome shotgun (WGS) entry which is preliminary data.</text>
</comment>
<dbReference type="EMBL" id="PZQS01000002">
    <property type="protein sequence ID" value="PVD35862.1"/>
    <property type="molecule type" value="Genomic_DNA"/>
</dbReference>
<keyword evidence="7" id="KW-1185">Reference proteome</keyword>
<dbReference type="SMART" id="SM00409">
    <property type="entry name" value="IG"/>
    <property type="match status" value="6"/>
</dbReference>
<dbReference type="AlphaFoldDB" id="A0A2T7PR06"/>
<protein>
    <recommendedName>
        <fullName evidence="8">Contactin</fullName>
    </recommendedName>
</protein>
<evidence type="ECO:0000259" key="5">
    <source>
        <dbReference type="PROSITE" id="PS50853"/>
    </source>
</evidence>
<dbReference type="OrthoDB" id="3666223at2759"/>
<evidence type="ECO:0000259" key="4">
    <source>
        <dbReference type="PROSITE" id="PS50835"/>
    </source>
</evidence>
<sequence>MTTTAQGIINSKNTRIDATLTPSPLQLQIRQHAATITLVMPNHLEKGTTNKQTTEAAFSLMGIEGQLPRGLSEADILLPRKLVRPGNAALLLVEVPLAATFLDDRCNIVCGRPNCRSRKWLTSGHGLASKDTVQVGALPYQWVATSSALRPDLQFWLPGQPNATMDKSSATIAYTFGDFGLPATGVSVIERGPQFISMPNSLVVVSSTGEPAVLECIAFGTPEPNYRWVRGKTFDEEVLPSTDSRYSLINGRLIIENPVEAKDSDSYRCEARNKFGTVISSSVAISFGYLADFSNVQNAPVRAKAYDGVAIECSQITYRPAVQYQWLKDNAQFMRPEFQSYIFISNNGKLYFSEVTRSDEGRYQCIAELTGVNQFTIGTNQPPTRFSLPIPLAVSDQTPKSNWGPEIQNDFPAVFPQPPLRGQDVRLECFAYGSSTTPFYYSWQRVGLPIPDSAVLQDHNRVLIIRNAQLEDAGTYTCTVTRTSSAKDTRSVYLSLGARPYFVAPLKHQHADIRGHLTWKCEARGNPSPVYRWYKNGHPLTSDPNTRVQVSKNILVITNLDASMHEGMYQCEAVNTYGSEMSNAQLRVLSFPPSFSKNPLPDQMSGAVGGDIVIQCNPEGAPLPQITWLRNGGELTTGTDGRYIQYPNGDLLIKTLQSSDAGTFTCKAVNDGGEAESSTTIFVASGAAIATGPSAVSAIVNETAFLQCTASRDPTTDVNFVWYFNNYPLDISDPTFSVVSETQASSRTGLYIKGVQFKYEGQYTCVLQTPFTADSKSGYLTVRGPPSMPAGLYVRTESVTQTSVMLMWTVGADNGGAVVSFIVEAEDEFNPNEWQTVLTVATKDSIPADILQTDKHGVQVDNLNPGNGYRFRVSAQNEFGIGTPSIPSDFVKTLDAPPSVAPSNVRGGGGSVGDLTIRWDLLDRSEWGSSSVYYRVYWRKKTEGDNEGRWQSATKTGTDDHHVTLVGIENFFLLYEVKVQAINPLGQGPNSSIEEVYSAEDLPLGVPTNVVSNTYNTSTIEVSWTPVPDTREAARGKILGYQINYWPQDLDNRRKDEWQFIRYYGDDVSSGLVINLATQVNTWVGVQVVNSAGLGPLSEQYLMETAFYPSWHYPEEVRVSSVGAGQVRIWWRGILTTTWEAGLTAYVVREFLLDETND</sequence>
<gene>
    <name evidence="6" type="ORF">C0Q70_02831</name>
</gene>
<dbReference type="GO" id="GO:0005886">
    <property type="term" value="C:plasma membrane"/>
    <property type="evidence" value="ECO:0007669"/>
    <property type="project" value="TreeGrafter"/>
</dbReference>
<dbReference type="Pfam" id="PF07679">
    <property type="entry name" value="I-set"/>
    <property type="match status" value="1"/>
</dbReference>
<dbReference type="Gene3D" id="2.60.40.10">
    <property type="entry name" value="Immunoglobulins"/>
    <property type="match status" value="9"/>
</dbReference>
<dbReference type="InterPro" id="IPR003599">
    <property type="entry name" value="Ig_sub"/>
</dbReference>
<dbReference type="FunFam" id="2.60.40.10:FF:000032">
    <property type="entry name" value="palladin isoform X1"/>
    <property type="match status" value="1"/>
</dbReference>
<dbReference type="SUPFAM" id="SSF49265">
    <property type="entry name" value="Fibronectin type III"/>
    <property type="match status" value="2"/>
</dbReference>
<dbReference type="Pfam" id="PF13927">
    <property type="entry name" value="Ig_3"/>
    <property type="match status" value="5"/>
</dbReference>
<dbReference type="InterPro" id="IPR036179">
    <property type="entry name" value="Ig-like_dom_sf"/>
</dbReference>
<dbReference type="InterPro" id="IPR013098">
    <property type="entry name" value="Ig_I-set"/>
</dbReference>
<dbReference type="FunFam" id="2.60.40.10:FF:000035">
    <property type="entry name" value="Contactin 1"/>
    <property type="match status" value="1"/>
</dbReference>
<dbReference type="InterPro" id="IPR013783">
    <property type="entry name" value="Ig-like_fold"/>
</dbReference>
<keyword evidence="1" id="KW-0677">Repeat</keyword>
<evidence type="ECO:0000313" key="6">
    <source>
        <dbReference type="EMBL" id="PVD35862.1"/>
    </source>
</evidence>
<name>A0A2T7PR06_POMCA</name>
<dbReference type="PROSITE" id="PS50835">
    <property type="entry name" value="IG_LIKE"/>
    <property type="match status" value="6"/>
</dbReference>
<dbReference type="CDD" id="cd00063">
    <property type="entry name" value="FN3"/>
    <property type="match status" value="3"/>
</dbReference>
<dbReference type="GO" id="GO:0030424">
    <property type="term" value="C:axon"/>
    <property type="evidence" value="ECO:0007669"/>
    <property type="project" value="TreeGrafter"/>
</dbReference>
<evidence type="ECO:0000256" key="1">
    <source>
        <dbReference type="ARBA" id="ARBA00022737"/>
    </source>
</evidence>
<feature type="domain" description="Ig-like" evidence="4">
    <location>
        <begin position="193"/>
        <end position="286"/>
    </location>
</feature>
<feature type="domain" description="Fibronectin type-III" evidence="5">
    <location>
        <begin position="785"/>
        <end position="896"/>
    </location>
</feature>
<proteinExistence type="predicted"/>
<accession>A0A2T7PR06</accession>
<dbReference type="CDD" id="cd00096">
    <property type="entry name" value="Ig"/>
    <property type="match status" value="1"/>
</dbReference>
<dbReference type="SMART" id="SM00408">
    <property type="entry name" value="IGc2"/>
    <property type="match status" value="6"/>
</dbReference>
<dbReference type="InterPro" id="IPR036116">
    <property type="entry name" value="FN3_sf"/>
</dbReference>
<dbReference type="InterPro" id="IPR003961">
    <property type="entry name" value="FN3_dom"/>
</dbReference>
<dbReference type="GO" id="GO:0007411">
    <property type="term" value="P:axon guidance"/>
    <property type="evidence" value="ECO:0007669"/>
    <property type="project" value="TreeGrafter"/>
</dbReference>
<feature type="domain" description="Fibronectin type-III" evidence="5">
    <location>
        <begin position="1006"/>
        <end position="1108"/>
    </location>
</feature>
<evidence type="ECO:0000256" key="3">
    <source>
        <dbReference type="ARBA" id="ARBA00023319"/>
    </source>
</evidence>
<feature type="domain" description="Fibronectin type-III" evidence="5">
    <location>
        <begin position="901"/>
        <end position="1001"/>
    </location>
</feature>
<feature type="domain" description="Ig-like" evidence="4">
    <location>
        <begin position="412"/>
        <end position="495"/>
    </location>
</feature>
<organism evidence="6 7">
    <name type="scientific">Pomacea canaliculata</name>
    <name type="common">Golden apple snail</name>
    <dbReference type="NCBI Taxonomy" id="400727"/>
    <lineage>
        <taxon>Eukaryota</taxon>
        <taxon>Metazoa</taxon>
        <taxon>Spiralia</taxon>
        <taxon>Lophotrochozoa</taxon>
        <taxon>Mollusca</taxon>
        <taxon>Gastropoda</taxon>
        <taxon>Caenogastropoda</taxon>
        <taxon>Architaenioglossa</taxon>
        <taxon>Ampullarioidea</taxon>
        <taxon>Ampullariidae</taxon>
        <taxon>Pomacea</taxon>
    </lineage>
</organism>
<feature type="domain" description="Ig-like" evidence="4">
    <location>
        <begin position="500"/>
        <end position="587"/>
    </location>
</feature>
<feature type="domain" description="Ig-like" evidence="4">
    <location>
        <begin position="593"/>
        <end position="682"/>
    </location>
</feature>
<dbReference type="SMART" id="SM00060">
    <property type="entry name" value="FN3"/>
    <property type="match status" value="3"/>
</dbReference>
<dbReference type="PROSITE" id="PS50853">
    <property type="entry name" value="FN3"/>
    <property type="match status" value="3"/>
</dbReference>
<dbReference type="SUPFAM" id="SSF48726">
    <property type="entry name" value="Immunoglobulin"/>
    <property type="match status" value="6"/>
</dbReference>
<dbReference type="STRING" id="400727.A0A2T7PR06"/>
<evidence type="ECO:0000313" key="7">
    <source>
        <dbReference type="Proteomes" id="UP000245119"/>
    </source>
</evidence>
<keyword evidence="3" id="KW-0393">Immunoglobulin domain</keyword>